<evidence type="ECO:0000256" key="1">
    <source>
        <dbReference type="SAM" id="MobiDB-lite"/>
    </source>
</evidence>
<dbReference type="EMBL" id="SJKD01000019">
    <property type="protein sequence ID" value="TCC33915.1"/>
    <property type="molecule type" value="Genomic_DNA"/>
</dbReference>
<evidence type="ECO:0000313" key="3">
    <source>
        <dbReference type="Proteomes" id="UP000293342"/>
    </source>
</evidence>
<comment type="caution">
    <text evidence="2">The sequence shown here is derived from an EMBL/GenBank/DDBJ whole genome shotgun (WGS) entry which is preliminary data.</text>
</comment>
<dbReference type="Proteomes" id="UP000293342">
    <property type="component" value="Unassembled WGS sequence"/>
</dbReference>
<protein>
    <submittedName>
        <fullName evidence="2">Uncharacterized protein</fullName>
    </submittedName>
</protein>
<dbReference type="AlphaFoldDB" id="A0A4R0IYJ5"/>
<feature type="compositionally biased region" description="Polar residues" evidence="1">
    <location>
        <begin position="221"/>
        <end position="235"/>
    </location>
</feature>
<evidence type="ECO:0000313" key="2">
    <source>
        <dbReference type="EMBL" id="TCC33915.1"/>
    </source>
</evidence>
<sequence>MDFHHAEQLREWMDKDHRRFRKNLPRWHRVSVRDVTATEEFRKTPEYQEMRADTGHAFVWVYDDQKKCPKAVRKGTSSRACWSSRGVYLQVYIKERLRLPDAAGILRAENVDPETFLHWAKTESMWADPRTGRGVIVRPKVVAEVMKVATRTVQRCRATARLLGLYATVYTGRMLKVEEVWPRRDAGSAQRGEAAESAFVIPKLLRRLCTMSYLPRGAGQGQISTHSKPQLTLNPQGKKEQTSSALNVKTRRKAKAAYKLACQVLERLPWAREAPAKRLTGLLHRFATAAHPWTAEDIARHIDTTNSRRGWSAVHSPDDLRAPAYGLLSKYLRDTDPDNDHPRLDVFLGIGELTPREYAVRVAHQQVTDPRRLETLADHIEARVHHARGQRCDRPGCCA</sequence>
<organism evidence="2 3">
    <name type="scientific">Kribbella capetownensis</name>
    <dbReference type="NCBI Taxonomy" id="1572659"/>
    <lineage>
        <taxon>Bacteria</taxon>
        <taxon>Bacillati</taxon>
        <taxon>Actinomycetota</taxon>
        <taxon>Actinomycetes</taxon>
        <taxon>Propionibacteriales</taxon>
        <taxon>Kribbellaceae</taxon>
        <taxon>Kribbella</taxon>
    </lineage>
</organism>
<proteinExistence type="predicted"/>
<keyword evidence="3" id="KW-1185">Reference proteome</keyword>
<dbReference type="RefSeq" id="WP_131519402.1">
    <property type="nucleotide sequence ID" value="NZ_SJKD01000019.1"/>
</dbReference>
<name>A0A4R0IYJ5_9ACTN</name>
<feature type="region of interest" description="Disordered" evidence="1">
    <location>
        <begin position="218"/>
        <end position="246"/>
    </location>
</feature>
<reference evidence="2 3" key="1">
    <citation type="submission" date="2019-02" db="EMBL/GenBank/DDBJ databases">
        <title>Kribbella capetownensis sp. nov. and Kribbella speibonae sp. nov., isolated from soil.</title>
        <authorList>
            <person name="Curtis S.M."/>
            <person name="Norton I."/>
            <person name="Everest G.J."/>
            <person name="Meyers P.R."/>
        </authorList>
    </citation>
    <scope>NUCLEOTIDE SEQUENCE [LARGE SCALE GENOMIC DNA]</scope>
    <source>
        <strain evidence="2 3">YM53</strain>
    </source>
</reference>
<accession>A0A4R0IYJ5</accession>
<dbReference type="OrthoDB" id="4856473at2"/>
<gene>
    <name evidence="2" type="ORF">E0H75_42435</name>
</gene>